<keyword evidence="3" id="KW-0378">Hydrolase</keyword>
<comment type="caution">
    <text evidence="3">The sequence shown here is derived from an EMBL/GenBank/DDBJ whole genome shotgun (WGS) entry which is preliminary data.</text>
</comment>
<feature type="region of interest" description="Disordered" evidence="1">
    <location>
        <begin position="184"/>
        <end position="208"/>
    </location>
</feature>
<dbReference type="Pfam" id="PF03372">
    <property type="entry name" value="Exo_endo_phos"/>
    <property type="match status" value="1"/>
</dbReference>
<dbReference type="InterPro" id="IPR036691">
    <property type="entry name" value="Endo/exonu/phosph_ase_sf"/>
</dbReference>
<feature type="domain" description="Endonuclease/exonuclease/phosphatase" evidence="2">
    <location>
        <begin position="15"/>
        <end position="178"/>
    </location>
</feature>
<sequence length="315" mass="34302">MNAGAVVTVATLNLQDGERLDLVPQLLKSIGRPVDILALQEAKGWDGDGQARRFQAEEALRPSGLDRSFLTPSTSGTLHQMVFVRSARCRPVRHWTPGLPDVFHDQVGWLELEVCGHLVAVRSVQWPHWSGDARLEAALKLTRYAGPGTPAIVLGDANSSWPDCRGGPSWWPWRPRRHREFEPDWSKRPPHKRLHKSLPPGARPRGGRLVSDRRALRVLAEAGFVSAGCLAGDMTPTVNGGVDNGQGQRIDHIAFSRALSGAVLPDTYKVEVSDVGDRASDHRLVSVSFAPGRIGGARGAGDDHEHGGRRRGGRA</sequence>
<reference evidence="3 4" key="1">
    <citation type="submission" date="2021-03" db="EMBL/GenBank/DDBJ databases">
        <title>Actinomadura violae sp. nov., isolated from lichen in Thailand.</title>
        <authorList>
            <person name="Kanchanasin P."/>
            <person name="Saeng-In P."/>
            <person name="Phongsopitanun W."/>
            <person name="Yuki M."/>
            <person name="Kudo T."/>
            <person name="Ohkuma M."/>
            <person name="Tanasupawat S."/>
        </authorList>
    </citation>
    <scope>NUCLEOTIDE SEQUENCE [LARGE SCALE GENOMIC DNA]</scope>
    <source>
        <strain evidence="3 4">LCR2-06</strain>
    </source>
</reference>
<keyword evidence="3" id="KW-0540">Nuclease</keyword>
<accession>A0ABS3RXP2</accession>
<name>A0ABS3RXP2_9ACTN</name>
<dbReference type="GO" id="GO:0004519">
    <property type="term" value="F:endonuclease activity"/>
    <property type="evidence" value="ECO:0007669"/>
    <property type="project" value="UniProtKB-KW"/>
</dbReference>
<evidence type="ECO:0000259" key="2">
    <source>
        <dbReference type="Pfam" id="PF03372"/>
    </source>
</evidence>
<dbReference type="InterPro" id="IPR005135">
    <property type="entry name" value="Endo/exonuclease/phosphatase"/>
</dbReference>
<gene>
    <name evidence="3" type="ORF">J4709_28510</name>
</gene>
<keyword evidence="4" id="KW-1185">Reference proteome</keyword>
<organism evidence="3 4">
    <name type="scientific">Actinomadura violacea</name>
    <dbReference type="NCBI Taxonomy" id="2819934"/>
    <lineage>
        <taxon>Bacteria</taxon>
        <taxon>Bacillati</taxon>
        <taxon>Actinomycetota</taxon>
        <taxon>Actinomycetes</taxon>
        <taxon>Streptosporangiales</taxon>
        <taxon>Thermomonosporaceae</taxon>
        <taxon>Actinomadura</taxon>
    </lineage>
</organism>
<dbReference type="Gene3D" id="3.60.10.10">
    <property type="entry name" value="Endonuclease/exonuclease/phosphatase"/>
    <property type="match status" value="1"/>
</dbReference>
<proteinExistence type="predicted"/>
<dbReference type="EMBL" id="JAGEPF010000018">
    <property type="protein sequence ID" value="MBO2461532.1"/>
    <property type="molecule type" value="Genomic_DNA"/>
</dbReference>
<evidence type="ECO:0000313" key="3">
    <source>
        <dbReference type="EMBL" id="MBO2461532.1"/>
    </source>
</evidence>
<dbReference type="SUPFAM" id="SSF56219">
    <property type="entry name" value="DNase I-like"/>
    <property type="match status" value="1"/>
</dbReference>
<dbReference type="Proteomes" id="UP000680206">
    <property type="component" value="Unassembled WGS sequence"/>
</dbReference>
<feature type="region of interest" description="Disordered" evidence="1">
    <location>
        <begin position="294"/>
        <end position="315"/>
    </location>
</feature>
<evidence type="ECO:0000313" key="4">
    <source>
        <dbReference type="Proteomes" id="UP000680206"/>
    </source>
</evidence>
<evidence type="ECO:0000256" key="1">
    <source>
        <dbReference type="SAM" id="MobiDB-lite"/>
    </source>
</evidence>
<protein>
    <submittedName>
        <fullName evidence="3">Endonuclease/exonuclease/phosphatase family protein</fullName>
    </submittedName>
</protein>
<dbReference type="RefSeq" id="WP_208244890.1">
    <property type="nucleotide sequence ID" value="NZ_JAGEPF010000018.1"/>
</dbReference>
<keyword evidence="3" id="KW-0255">Endonuclease</keyword>